<evidence type="ECO:0000313" key="3">
    <source>
        <dbReference type="Proteomes" id="UP000028838"/>
    </source>
</evidence>
<name>A0A086L499_TOXGO</name>
<sequence>MNRISNPVWSSHETARKHMWRECIYTVKSVQKCRRHLEKTGHAHGVSQSVQAEDAFCRLFYSAHTQIHNRANPSFRDDFKPLGVSLSDRYTCRVPEALHGPGTLFRASRDTKWKRFLQSSGKMCMLLICDISKHKRRGFSLSKRVLPALPPRELETHRVRTTHMAVSSEDFSLEARPSLFALLHLTTRTPCSSTRTHNSVSSLAIPPPPSPHNTRSPPLH</sequence>
<evidence type="ECO:0000313" key="2">
    <source>
        <dbReference type="EMBL" id="KFG51467.1"/>
    </source>
</evidence>
<feature type="compositionally biased region" description="Polar residues" evidence="1">
    <location>
        <begin position="191"/>
        <end position="202"/>
    </location>
</feature>
<evidence type="ECO:0000256" key="1">
    <source>
        <dbReference type="SAM" id="MobiDB-lite"/>
    </source>
</evidence>
<accession>A0A086L499</accession>
<gene>
    <name evidence="2" type="ORF">TGFOU_404330</name>
</gene>
<organism evidence="2 3">
    <name type="scientific">Toxoplasma gondii FOU</name>
    <dbReference type="NCBI Taxonomy" id="943167"/>
    <lineage>
        <taxon>Eukaryota</taxon>
        <taxon>Sar</taxon>
        <taxon>Alveolata</taxon>
        <taxon>Apicomplexa</taxon>
        <taxon>Conoidasida</taxon>
        <taxon>Coccidia</taxon>
        <taxon>Eucoccidiorida</taxon>
        <taxon>Eimeriorina</taxon>
        <taxon>Sarcocystidae</taxon>
        <taxon>Toxoplasma</taxon>
    </lineage>
</organism>
<dbReference type="EMBL" id="AEYH02001285">
    <property type="protein sequence ID" value="KFG51467.1"/>
    <property type="molecule type" value="Genomic_DNA"/>
</dbReference>
<dbReference type="VEuPathDB" id="ToxoDB:TGFOU_404330"/>
<proteinExistence type="predicted"/>
<protein>
    <submittedName>
        <fullName evidence="2">Uncharacterized protein</fullName>
    </submittedName>
</protein>
<dbReference type="AlphaFoldDB" id="A0A086L499"/>
<comment type="caution">
    <text evidence="2">The sequence shown here is derived from an EMBL/GenBank/DDBJ whole genome shotgun (WGS) entry which is preliminary data.</text>
</comment>
<reference evidence="2 3" key="1">
    <citation type="submission" date="2014-07" db="EMBL/GenBank/DDBJ databases">
        <authorList>
            <person name="Sibley D."/>
            <person name="Venepally P."/>
            <person name="Karamycheva S."/>
            <person name="Hadjithomas M."/>
            <person name="Khan A."/>
            <person name="Brunk B."/>
            <person name="Roos D."/>
            <person name="Caler E."/>
            <person name="Lorenzi H."/>
        </authorList>
    </citation>
    <scope>NUCLEOTIDE SEQUENCE [LARGE SCALE GENOMIC DNA]</scope>
    <source>
        <strain evidence="2 3">FOU</strain>
    </source>
</reference>
<feature type="region of interest" description="Disordered" evidence="1">
    <location>
        <begin position="191"/>
        <end position="220"/>
    </location>
</feature>
<dbReference type="Proteomes" id="UP000028838">
    <property type="component" value="Unassembled WGS sequence"/>
</dbReference>